<dbReference type="SUPFAM" id="SSF88723">
    <property type="entry name" value="PIN domain-like"/>
    <property type="match status" value="1"/>
</dbReference>
<evidence type="ECO:0000313" key="1">
    <source>
        <dbReference type="EMBL" id="SIT57840.1"/>
    </source>
</evidence>
<gene>
    <name evidence="1" type="ORF">BQ8794_410007</name>
</gene>
<dbReference type="EMBL" id="FTPD01000036">
    <property type="protein sequence ID" value="SIT57840.1"/>
    <property type="molecule type" value="Genomic_DNA"/>
</dbReference>
<evidence type="ECO:0008006" key="3">
    <source>
        <dbReference type="Google" id="ProtNLM"/>
    </source>
</evidence>
<dbReference type="RefSeq" id="WP_077381044.1">
    <property type="nucleotide sequence ID" value="NZ_FTPD01000036.1"/>
</dbReference>
<sequence length="70" mass="7911">MTLWLLVDTSVWLDLAKDWRQQPVIRAMSESARHPGLELIVPDIVRDEFARNKERVAAAGDALGLPDSNR</sequence>
<evidence type="ECO:0000313" key="2">
    <source>
        <dbReference type="Proteomes" id="UP000188388"/>
    </source>
</evidence>
<organism evidence="1 2">
    <name type="scientific">Mesorhizobium prunaredense</name>
    <dbReference type="NCBI Taxonomy" id="1631249"/>
    <lineage>
        <taxon>Bacteria</taxon>
        <taxon>Pseudomonadati</taxon>
        <taxon>Pseudomonadota</taxon>
        <taxon>Alphaproteobacteria</taxon>
        <taxon>Hyphomicrobiales</taxon>
        <taxon>Phyllobacteriaceae</taxon>
        <taxon>Mesorhizobium</taxon>
    </lineage>
</organism>
<protein>
    <recommendedName>
        <fullName evidence="3">DUF4935 domain-containing protein</fullName>
    </recommendedName>
</protein>
<dbReference type="InterPro" id="IPR029060">
    <property type="entry name" value="PIN-like_dom_sf"/>
</dbReference>
<dbReference type="STRING" id="1631249.BQ8794_410007"/>
<reference evidence="2" key="1">
    <citation type="submission" date="2017-01" db="EMBL/GenBank/DDBJ databases">
        <authorList>
            <person name="Brunel B."/>
        </authorList>
    </citation>
    <scope>NUCLEOTIDE SEQUENCE [LARGE SCALE GENOMIC DNA]</scope>
</reference>
<proteinExistence type="predicted"/>
<dbReference type="Proteomes" id="UP000188388">
    <property type="component" value="Unassembled WGS sequence"/>
</dbReference>
<name>A0A1R3VD23_9HYPH</name>
<accession>A0A1R3VD23</accession>
<keyword evidence="2" id="KW-1185">Reference proteome</keyword>
<dbReference type="AlphaFoldDB" id="A0A1R3VD23"/>